<dbReference type="EMBL" id="HBNR01074740">
    <property type="protein sequence ID" value="CAE4651049.1"/>
    <property type="molecule type" value="Transcribed_RNA"/>
</dbReference>
<feature type="region of interest" description="Disordered" evidence="2">
    <location>
        <begin position="400"/>
        <end position="425"/>
    </location>
</feature>
<sequence>MAETGAGGGEKPARELDRTGVFFATSELPVTGKPANKRNSSDQLRQTVAAWRTEYTPVGKLTKEQHAQFFDQGWVIVHDAVPRNVLQEAIQCLEQRVDAIARRLHAAGKIADLCEGEGFHSRLIKLDEQFPNANVLLHKDGVLPPGIQDLWSHRDLIGMAQQLLGEESAIMGHPVWNIRCKTPDRLSQGQATVPWHQDNAYLSEECWDKLQVTAWVPLIDTNLRNGCMQVVNAGHVPGVTCNHACCVGGTWYTEVIPEEMEATLGCDMSADIVTCEVPFGSVLLLNNLIPHRSMPNCSEGIRWSLDLRWQRAGEPNGFHGLKDSILMKPAGRDWDGRVKWGEWAKQDRSKAQEQSLPQEMKELVQKVGQEEGRFDETPEVDTTIVGPWMQTWSLLHHNRHTAKLDEPEADAEGESGGKRRRTSWH</sequence>
<reference evidence="3" key="1">
    <citation type="submission" date="2021-01" db="EMBL/GenBank/DDBJ databases">
        <authorList>
            <person name="Corre E."/>
            <person name="Pelletier E."/>
            <person name="Niang G."/>
            <person name="Scheremetjew M."/>
            <person name="Finn R."/>
            <person name="Kale V."/>
            <person name="Holt S."/>
            <person name="Cochrane G."/>
            <person name="Meng A."/>
            <person name="Brown T."/>
            <person name="Cohen L."/>
        </authorList>
    </citation>
    <scope>NUCLEOTIDE SEQUENCE</scope>
    <source>
        <strain evidence="3">CCMP3105</strain>
    </source>
</reference>
<dbReference type="Pfam" id="PF05721">
    <property type="entry name" value="PhyH"/>
    <property type="match status" value="1"/>
</dbReference>
<evidence type="ECO:0000256" key="1">
    <source>
        <dbReference type="ARBA" id="ARBA00001962"/>
    </source>
</evidence>
<proteinExistence type="predicted"/>
<protein>
    <submittedName>
        <fullName evidence="3">Uncharacterized protein</fullName>
    </submittedName>
</protein>
<comment type="cofactor">
    <cofactor evidence="1">
        <name>Fe cation</name>
        <dbReference type="ChEBI" id="CHEBI:24875"/>
    </cofactor>
</comment>
<accession>A0A7S4VUJ7</accession>
<organism evidence="3">
    <name type="scientific">Alexandrium monilatum</name>
    <dbReference type="NCBI Taxonomy" id="311494"/>
    <lineage>
        <taxon>Eukaryota</taxon>
        <taxon>Sar</taxon>
        <taxon>Alveolata</taxon>
        <taxon>Dinophyceae</taxon>
        <taxon>Gonyaulacales</taxon>
        <taxon>Pyrocystaceae</taxon>
        <taxon>Alexandrium</taxon>
    </lineage>
</organism>
<dbReference type="SUPFAM" id="SSF51197">
    <property type="entry name" value="Clavaminate synthase-like"/>
    <property type="match status" value="1"/>
</dbReference>
<name>A0A7S4VUJ7_9DINO</name>
<gene>
    <name evidence="3" type="ORF">AMON00008_LOCUS53087</name>
</gene>
<dbReference type="AlphaFoldDB" id="A0A7S4VUJ7"/>
<dbReference type="InterPro" id="IPR008775">
    <property type="entry name" value="Phytyl_CoA_dOase-like"/>
</dbReference>
<dbReference type="PANTHER" id="PTHR20883:SF14">
    <property type="entry name" value="PHYTANOYL-COA DIOXYGENASE"/>
    <property type="match status" value="1"/>
</dbReference>
<dbReference type="Gene3D" id="2.60.120.620">
    <property type="entry name" value="q2cbj1_9rhob like domain"/>
    <property type="match status" value="1"/>
</dbReference>
<evidence type="ECO:0000313" key="3">
    <source>
        <dbReference type="EMBL" id="CAE4651049.1"/>
    </source>
</evidence>
<dbReference type="PANTHER" id="PTHR20883">
    <property type="entry name" value="PHYTANOYL-COA DIOXYGENASE DOMAIN CONTAINING 1"/>
    <property type="match status" value="1"/>
</dbReference>
<evidence type="ECO:0000256" key="2">
    <source>
        <dbReference type="SAM" id="MobiDB-lite"/>
    </source>
</evidence>